<dbReference type="PROSITE" id="PS50207">
    <property type="entry name" value="CASPASE_P10"/>
    <property type="match status" value="1"/>
</dbReference>
<dbReference type="GO" id="GO:0006508">
    <property type="term" value="P:proteolysis"/>
    <property type="evidence" value="ECO:0007669"/>
    <property type="project" value="InterPro"/>
</dbReference>
<dbReference type="Proteomes" id="UP000275408">
    <property type="component" value="Unassembled WGS sequence"/>
</dbReference>
<dbReference type="Gene3D" id="3.30.70.1470">
    <property type="entry name" value="Caspase-like"/>
    <property type="match status" value="1"/>
</dbReference>
<feature type="domain" description="Caspase family p20" evidence="4">
    <location>
        <begin position="65"/>
        <end position="190"/>
    </location>
</feature>
<evidence type="ECO:0008006" key="7">
    <source>
        <dbReference type="Google" id="ProtNLM"/>
    </source>
</evidence>
<dbReference type="PANTHER" id="PTHR22576:SF41">
    <property type="entry name" value="CASPASE 14, APOPTOSIS-RELATED CYSTEINE PEPTIDASE"/>
    <property type="match status" value="1"/>
</dbReference>
<evidence type="ECO:0000313" key="6">
    <source>
        <dbReference type="Proteomes" id="UP000275408"/>
    </source>
</evidence>
<dbReference type="OrthoDB" id="6116485at2759"/>
<dbReference type="Pfam" id="PF00656">
    <property type="entry name" value="Peptidase_C14"/>
    <property type="match status" value="1"/>
</dbReference>
<dbReference type="EMBL" id="RCHS01003840">
    <property type="protein sequence ID" value="RMX39267.1"/>
    <property type="molecule type" value="Genomic_DNA"/>
</dbReference>
<evidence type="ECO:0000259" key="4">
    <source>
        <dbReference type="PROSITE" id="PS50208"/>
    </source>
</evidence>
<dbReference type="InterPro" id="IPR015917">
    <property type="entry name" value="Pept_C14A"/>
</dbReference>
<dbReference type="InterPro" id="IPR052039">
    <property type="entry name" value="Caspase-related_regulators"/>
</dbReference>
<keyword evidence="6" id="KW-1185">Reference proteome</keyword>
<organism evidence="5 6">
    <name type="scientific">Pocillopora damicornis</name>
    <name type="common">Cauliflower coral</name>
    <name type="synonym">Millepora damicornis</name>
    <dbReference type="NCBI Taxonomy" id="46731"/>
    <lineage>
        <taxon>Eukaryota</taxon>
        <taxon>Metazoa</taxon>
        <taxon>Cnidaria</taxon>
        <taxon>Anthozoa</taxon>
        <taxon>Hexacorallia</taxon>
        <taxon>Scleractinia</taxon>
        <taxon>Astrocoeniina</taxon>
        <taxon>Pocilloporidae</taxon>
        <taxon>Pocillopora</taxon>
    </lineage>
</organism>
<accession>A0A3M6TCX0</accession>
<dbReference type="PROSITE" id="PS01122">
    <property type="entry name" value="CASPASE_CYS"/>
    <property type="match status" value="1"/>
</dbReference>
<dbReference type="STRING" id="46731.A0A3M6TCX0"/>
<feature type="domain" description="Caspase family p10" evidence="3">
    <location>
        <begin position="218"/>
        <end position="316"/>
    </location>
</feature>
<dbReference type="OMA" id="GYTPICH"/>
<reference evidence="5 6" key="1">
    <citation type="journal article" date="2018" name="Sci. Rep.">
        <title>Comparative analysis of the Pocillopora damicornis genome highlights role of immune system in coral evolution.</title>
        <authorList>
            <person name="Cunning R."/>
            <person name="Bay R.A."/>
            <person name="Gillette P."/>
            <person name="Baker A.C."/>
            <person name="Traylor-Knowles N."/>
        </authorList>
    </citation>
    <scope>NUCLEOTIDE SEQUENCE [LARGE SCALE GENOMIC DNA]</scope>
    <source>
        <strain evidence="5">RSMAS</strain>
        <tissue evidence="5">Whole animal</tissue>
    </source>
</reference>
<name>A0A3M6TCX0_POCDA</name>
<evidence type="ECO:0000259" key="3">
    <source>
        <dbReference type="PROSITE" id="PS50207"/>
    </source>
</evidence>
<sequence length="322" mass="36427">MGNVLFNYLGNGVSEDLREEIARHGKAYDADDSIQLTPTLQMADTSRNVNRVKDLPKDQVYEGVQNPYVLVINNVNFKEDPVPRNGAEHDLENVETFLREAGFESVEKRYDLEKKEMMAAFDETRKSIESGKHDGLICIIMSHGDDRGIKCKNGETIPVDEITSKFRGSDESCPQLAGKPKLFFLQACRGIVDDRGYQHAASWQDDDVVADSFSSERTSLTLPSDADFLISYSTTTGYKSYRRFTMPTAGAPPSETLGSWFIFTLMRVLRENSHKDDLMTMLTKVNQEMIKYATGKGCKQIPSHVSMLTRKVFFTNFFNKTF</sequence>
<dbReference type="SUPFAM" id="SSF52129">
    <property type="entry name" value="Caspase-like"/>
    <property type="match status" value="1"/>
</dbReference>
<dbReference type="PANTHER" id="PTHR22576">
    <property type="entry name" value="MUCOSA ASSOCIATED LYMPHOID TISSUE LYMPHOMA TRANSLOCATION PROTEIN 1/PARACASPASE"/>
    <property type="match status" value="1"/>
</dbReference>
<dbReference type="Gene3D" id="3.40.50.1460">
    <property type="match status" value="1"/>
</dbReference>
<dbReference type="InterPro" id="IPR033139">
    <property type="entry name" value="Caspase_cys_AS"/>
</dbReference>
<evidence type="ECO:0000256" key="1">
    <source>
        <dbReference type="ARBA" id="ARBA00010134"/>
    </source>
</evidence>
<dbReference type="AlphaFoldDB" id="A0A3M6TCX0"/>
<dbReference type="CDD" id="cd00032">
    <property type="entry name" value="CASc"/>
    <property type="match status" value="1"/>
</dbReference>
<comment type="caution">
    <text evidence="5">The sequence shown here is derived from an EMBL/GenBank/DDBJ whole genome shotgun (WGS) entry which is preliminary data.</text>
</comment>
<dbReference type="InterPro" id="IPR011600">
    <property type="entry name" value="Pept_C14_caspase"/>
</dbReference>
<gene>
    <name evidence="5" type="ORF">pdam_00016738</name>
</gene>
<dbReference type="GO" id="GO:0004197">
    <property type="term" value="F:cysteine-type endopeptidase activity"/>
    <property type="evidence" value="ECO:0007669"/>
    <property type="project" value="InterPro"/>
</dbReference>
<dbReference type="InterPro" id="IPR002138">
    <property type="entry name" value="Pept_C14_p10"/>
</dbReference>
<evidence type="ECO:0000313" key="5">
    <source>
        <dbReference type="EMBL" id="RMX39267.1"/>
    </source>
</evidence>
<evidence type="ECO:0000256" key="2">
    <source>
        <dbReference type="RuleBase" id="RU003971"/>
    </source>
</evidence>
<dbReference type="InterPro" id="IPR001309">
    <property type="entry name" value="Pept_C14_p20"/>
</dbReference>
<dbReference type="PRINTS" id="PR00376">
    <property type="entry name" value="IL1BCENZYME"/>
</dbReference>
<dbReference type="PROSITE" id="PS50208">
    <property type="entry name" value="CASPASE_P20"/>
    <property type="match status" value="1"/>
</dbReference>
<dbReference type="InterPro" id="IPR029030">
    <property type="entry name" value="Caspase-like_dom_sf"/>
</dbReference>
<protein>
    <recommendedName>
        <fullName evidence="7">Caspase family p20 domain-containing protein</fullName>
    </recommendedName>
</protein>
<dbReference type="SMART" id="SM00115">
    <property type="entry name" value="CASc"/>
    <property type="match status" value="1"/>
</dbReference>
<proteinExistence type="inferred from homology"/>
<comment type="similarity">
    <text evidence="1 2">Belongs to the peptidase C14A family.</text>
</comment>